<protein>
    <submittedName>
        <fullName evidence="3">Glycosyl transferase family 1</fullName>
    </submittedName>
</protein>
<dbReference type="SUPFAM" id="SSF53756">
    <property type="entry name" value="UDP-Glycosyltransferase/glycogen phosphorylase"/>
    <property type="match status" value="1"/>
</dbReference>
<dbReference type="PANTHER" id="PTHR45947:SF3">
    <property type="entry name" value="SULFOQUINOVOSYL TRANSFERASE SQD2"/>
    <property type="match status" value="1"/>
</dbReference>
<dbReference type="InterPro" id="IPR001296">
    <property type="entry name" value="Glyco_trans_1"/>
</dbReference>
<feature type="domain" description="Glycosyltransferase subfamily 4-like N-terminal" evidence="2">
    <location>
        <begin position="14"/>
        <end position="184"/>
    </location>
</feature>
<dbReference type="HOGENOM" id="CLU_009583_2_0_7"/>
<reference evidence="3 4" key="1">
    <citation type="journal article" date="2015" name="Genome Announc.">
        <title>Genomes of Geoalkalibacter ferrihydriticus Z-0531T and Geoalkalibacter subterraneus Red1T, Two Haloalkaliphilic Metal-Reducing Deltaproteobacteria.</title>
        <authorList>
            <person name="Badalamenti J.P."/>
            <person name="Krajmalnik-Brown R."/>
            <person name="Torres C.I."/>
            <person name="Bond D.R."/>
        </authorList>
    </citation>
    <scope>NUCLEOTIDE SEQUENCE [LARGE SCALE GENOMIC DNA]</scope>
    <source>
        <strain evidence="3 4">Red1</strain>
    </source>
</reference>
<dbReference type="AlphaFoldDB" id="A0A0B5FER7"/>
<evidence type="ECO:0000313" key="3">
    <source>
        <dbReference type="EMBL" id="AJF06617.1"/>
    </source>
</evidence>
<dbReference type="OrthoDB" id="509705at2"/>
<dbReference type="InterPro" id="IPR050194">
    <property type="entry name" value="Glycosyltransferase_grp1"/>
</dbReference>
<dbReference type="PANTHER" id="PTHR45947">
    <property type="entry name" value="SULFOQUINOVOSYL TRANSFERASE SQD2"/>
    <property type="match status" value="1"/>
</dbReference>
<dbReference type="Proteomes" id="UP000035036">
    <property type="component" value="Chromosome"/>
</dbReference>
<dbReference type="Pfam" id="PF00534">
    <property type="entry name" value="Glycos_transf_1"/>
    <property type="match status" value="1"/>
</dbReference>
<dbReference type="KEGG" id="gsb:GSUB_08745"/>
<evidence type="ECO:0000259" key="1">
    <source>
        <dbReference type="Pfam" id="PF00534"/>
    </source>
</evidence>
<dbReference type="GO" id="GO:0016757">
    <property type="term" value="F:glycosyltransferase activity"/>
    <property type="evidence" value="ECO:0007669"/>
    <property type="project" value="InterPro"/>
</dbReference>
<accession>A0A0B5FER7</accession>
<dbReference type="Gene3D" id="3.40.50.2000">
    <property type="entry name" value="Glycogen Phosphorylase B"/>
    <property type="match status" value="2"/>
</dbReference>
<evidence type="ECO:0000259" key="2">
    <source>
        <dbReference type="Pfam" id="PF13439"/>
    </source>
</evidence>
<dbReference type="Pfam" id="PF13439">
    <property type="entry name" value="Glyco_transf_4"/>
    <property type="match status" value="1"/>
</dbReference>
<dbReference type="InterPro" id="IPR028098">
    <property type="entry name" value="Glyco_trans_4-like_N"/>
</dbReference>
<dbReference type="EMBL" id="CP010311">
    <property type="protein sequence ID" value="AJF06617.1"/>
    <property type="molecule type" value="Genomic_DNA"/>
</dbReference>
<feature type="domain" description="Glycosyl transferase family 1" evidence="1">
    <location>
        <begin position="193"/>
        <end position="360"/>
    </location>
</feature>
<keyword evidence="3" id="KW-0808">Transferase</keyword>
<name>A0A0B5FER7_9BACT</name>
<sequence length="433" mass="47996">MKICMFTNTYLPHVGGVARSVSAFAEDLRALGHDVMVIAPIFPGVAELKEERHAVLRVPAIQNFNGTDFSVRLPLPGRIHRELDEFQPDIIHSHHPFLLGDAALRTASARELPLVFTHHTLYERYTHYVPFDSPMMQRFAIHLSTRYANLCQLVIAPSESLADLIRRRGVATPCRVVPTGVDVNFLSQGDGQAFRQENHIPGDAFVIGHLGRLAPEKNLAYLARAAAAVVRENADAWFLVAGSGPAADQIKEIFTAQGCDQRLVHVGQLQGDALRNCYAAMDLFVFSSTSETQGLVLVETMASGNPVIALDASGVREVLRDRENGRLLPTDAPESVFSSAIEETLKNPEVIVKYSEQARRTAHEFSRQSTVKRLEEAYRSVLETTPEHNKDADIGGWDAWLRMLKSEWNLVGEKTGAVIKAIRSNETTRTDLK</sequence>
<dbReference type="RefSeq" id="WP_040200327.1">
    <property type="nucleotide sequence ID" value="NZ_CP010311.1"/>
</dbReference>
<gene>
    <name evidence="3" type="ORF">GSUB_08745</name>
</gene>
<proteinExistence type="predicted"/>
<dbReference type="STRING" id="483547.GSUB_08745"/>
<keyword evidence="4" id="KW-1185">Reference proteome</keyword>
<evidence type="ECO:0000313" key="4">
    <source>
        <dbReference type="Proteomes" id="UP000035036"/>
    </source>
</evidence>
<organism evidence="3 4">
    <name type="scientific">Geoalkalibacter subterraneus</name>
    <dbReference type="NCBI Taxonomy" id="483547"/>
    <lineage>
        <taxon>Bacteria</taxon>
        <taxon>Pseudomonadati</taxon>
        <taxon>Thermodesulfobacteriota</taxon>
        <taxon>Desulfuromonadia</taxon>
        <taxon>Desulfuromonadales</taxon>
        <taxon>Geoalkalibacteraceae</taxon>
        <taxon>Geoalkalibacter</taxon>
    </lineage>
</organism>